<dbReference type="PANTHER" id="PTHR22916">
    <property type="entry name" value="GLYCOSYLTRANSFERASE"/>
    <property type="match status" value="1"/>
</dbReference>
<evidence type="ECO:0000313" key="2">
    <source>
        <dbReference type="EMBL" id="SDT31902.1"/>
    </source>
</evidence>
<protein>
    <submittedName>
        <fullName evidence="2">Glycosyltransferase involved in cell wall bisynthesis</fullName>
    </submittedName>
</protein>
<keyword evidence="3" id="KW-1185">Reference proteome</keyword>
<reference evidence="2 3" key="1">
    <citation type="submission" date="2016-10" db="EMBL/GenBank/DDBJ databases">
        <authorList>
            <person name="Varghese N."/>
            <person name="Submissions S."/>
        </authorList>
    </citation>
    <scope>NUCLEOTIDE SEQUENCE [LARGE SCALE GENOMIC DNA]</scope>
    <source>
        <strain evidence="2 3">MAR_2009_60</strain>
    </source>
</reference>
<gene>
    <name evidence="2" type="ORF">SAMN05192545_3379</name>
</gene>
<organism evidence="2 3">
    <name type="scientific">Maribacter dokdonensis</name>
    <dbReference type="NCBI Taxonomy" id="320912"/>
    <lineage>
        <taxon>Bacteria</taxon>
        <taxon>Pseudomonadati</taxon>
        <taxon>Bacteroidota</taxon>
        <taxon>Flavobacteriia</taxon>
        <taxon>Flavobacteriales</taxon>
        <taxon>Flavobacteriaceae</taxon>
        <taxon>Maribacter</taxon>
    </lineage>
</organism>
<evidence type="ECO:0000313" key="3">
    <source>
        <dbReference type="Proteomes" id="UP000199574"/>
    </source>
</evidence>
<dbReference type="SUPFAM" id="SSF53448">
    <property type="entry name" value="Nucleotide-diphospho-sugar transferases"/>
    <property type="match status" value="1"/>
</dbReference>
<dbReference type="Gene3D" id="3.90.550.10">
    <property type="entry name" value="Spore Coat Polysaccharide Biosynthesis Protein SpsA, Chain A"/>
    <property type="match status" value="1"/>
</dbReference>
<dbReference type="InterPro" id="IPR029044">
    <property type="entry name" value="Nucleotide-diphossugar_trans"/>
</dbReference>
<dbReference type="GeneID" id="90592609"/>
<sequence length="232" mass="26889">METQNIKITVIIAVFNGEQHIENTIKSVLSQKIEIDLIIIDGESQDKTIEIINKYENKLYKFISEKDEGIYDAFNKGWDLAKSDSFILYLGVGDQLIKLPSEDKLINADIVYGKVILNENTVFNSKIGFRLRLGNTLHHQALLVKKSLHPISPFDKQFNLYADFDFNQRLYKQNLKFVYDDSFLSYALPGGVSANFDKNQSLKIVQKNYGKNYYYLAKLFYQIQRIKSLFSK</sequence>
<name>A0ABY0UX53_9FLAO</name>
<dbReference type="RefSeq" id="WP_091607928.1">
    <property type="nucleotide sequence ID" value="NZ_LT629754.1"/>
</dbReference>
<dbReference type="PANTHER" id="PTHR22916:SF3">
    <property type="entry name" value="UDP-GLCNAC:BETAGAL BETA-1,3-N-ACETYLGLUCOSAMINYLTRANSFERASE-LIKE PROTEIN 1"/>
    <property type="match status" value="1"/>
</dbReference>
<dbReference type="Pfam" id="PF00535">
    <property type="entry name" value="Glycos_transf_2"/>
    <property type="match status" value="1"/>
</dbReference>
<evidence type="ECO:0000259" key="1">
    <source>
        <dbReference type="Pfam" id="PF00535"/>
    </source>
</evidence>
<proteinExistence type="predicted"/>
<feature type="domain" description="Glycosyltransferase 2-like" evidence="1">
    <location>
        <begin position="9"/>
        <end position="90"/>
    </location>
</feature>
<accession>A0ABY0UX53</accession>
<dbReference type="Proteomes" id="UP000199574">
    <property type="component" value="Chromosome I"/>
</dbReference>
<dbReference type="EMBL" id="LT629754">
    <property type="protein sequence ID" value="SDT31902.1"/>
    <property type="molecule type" value="Genomic_DNA"/>
</dbReference>
<dbReference type="InterPro" id="IPR001173">
    <property type="entry name" value="Glyco_trans_2-like"/>
</dbReference>